<keyword evidence="2" id="KW-1185">Reference proteome</keyword>
<dbReference type="Proteomes" id="UP000001662">
    <property type="component" value="Chromosome"/>
</dbReference>
<reference evidence="1" key="1">
    <citation type="submission" date="2010-07" db="EMBL/GenBank/DDBJ databases">
        <title>Complete sequence of Clostridium saccharolyticum WM1.</title>
        <authorList>
            <consortium name="US DOE Joint Genome Institute"/>
            <person name="Lucas S."/>
            <person name="Copeland A."/>
            <person name="Lapidus A."/>
            <person name="Cheng J.-F."/>
            <person name="Bruce D."/>
            <person name="Goodwin L."/>
            <person name="Pitluck S."/>
            <person name="Chertkov O."/>
            <person name="Detter J.C."/>
            <person name="Han C."/>
            <person name="Tapia R."/>
            <person name="Land M."/>
            <person name="Hauser L."/>
            <person name="Chang Y.-J."/>
            <person name="Jeffries C."/>
            <person name="Kyrpides N."/>
            <person name="Ivanova N."/>
            <person name="Mikhailova N."/>
            <person name="Mouttaki H."/>
            <person name="Lin L."/>
            <person name="Zhou J."/>
            <person name="Hemme C.L."/>
            <person name="Woyke T."/>
        </authorList>
    </citation>
    <scope>NUCLEOTIDE SEQUENCE [LARGE SCALE GENOMIC DNA]</scope>
    <source>
        <strain evidence="1">WM1</strain>
    </source>
</reference>
<dbReference type="AlphaFoldDB" id="D9R5E8"/>
<dbReference type="STRING" id="610130.Closa_0729"/>
<dbReference type="PaxDb" id="610130-Closa_0729"/>
<name>D9R5E8_LACSW</name>
<evidence type="ECO:0000313" key="1">
    <source>
        <dbReference type="EMBL" id="ADL03354.1"/>
    </source>
</evidence>
<protein>
    <recommendedName>
        <fullName evidence="3">KTSC domain-containing protein</fullName>
    </recommendedName>
</protein>
<dbReference type="RefSeq" id="WP_013271449.1">
    <property type="nucleotide sequence ID" value="NC_014376.1"/>
</dbReference>
<dbReference type="HOGENOM" id="CLU_2698210_0_0_9"/>
<evidence type="ECO:0000313" key="2">
    <source>
        <dbReference type="Proteomes" id="UP000001662"/>
    </source>
</evidence>
<accession>D9R5E8</accession>
<gene>
    <name evidence="1" type="ordered locus">Closa_0729</name>
</gene>
<dbReference type="KEGG" id="csh:Closa_0729"/>
<sequence length="73" mass="8654">MRKFEVSQRVAFGTLAVTWSDGSVSQYNAVDMGVAWFRMSNDAFYDLYGFNFNPHRWTGLYERCRRIVYPQEN</sequence>
<organism evidence="1 2">
    <name type="scientific">Lacrimispora saccharolytica (strain ATCC 35040 / DSM 2544 / NRCC 2533 / WM1)</name>
    <name type="common">Clostridium saccharolyticum</name>
    <dbReference type="NCBI Taxonomy" id="610130"/>
    <lineage>
        <taxon>Bacteria</taxon>
        <taxon>Bacillati</taxon>
        <taxon>Bacillota</taxon>
        <taxon>Clostridia</taxon>
        <taxon>Lachnospirales</taxon>
        <taxon>Lachnospiraceae</taxon>
        <taxon>Lacrimispora</taxon>
    </lineage>
</organism>
<dbReference type="OrthoDB" id="2105405at2"/>
<proteinExistence type="predicted"/>
<dbReference type="EMBL" id="CP002109">
    <property type="protein sequence ID" value="ADL03354.1"/>
    <property type="molecule type" value="Genomic_DNA"/>
</dbReference>
<evidence type="ECO:0008006" key="3">
    <source>
        <dbReference type="Google" id="ProtNLM"/>
    </source>
</evidence>